<keyword evidence="2" id="KW-1185">Reference proteome</keyword>
<organism evidence="1 2">
    <name type="scientific">Halanaerobium salsuginis</name>
    <dbReference type="NCBI Taxonomy" id="29563"/>
    <lineage>
        <taxon>Bacteria</taxon>
        <taxon>Bacillati</taxon>
        <taxon>Bacillota</taxon>
        <taxon>Clostridia</taxon>
        <taxon>Halanaerobiales</taxon>
        <taxon>Halanaerobiaceae</taxon>
        <taxon>Halanaerobium</taxon>
    </lineage>
</organism>
<dbReference type="STRING" id="29563.SAMN02983006_02876"/>
<dbReference type="Pfam" id="PF13057">
    <property type="entry name" value="DUF3919"/>
    <property type="match status" value="1"/>
</dbReference>
<gene>
    <name evidence="1" type="ORF">SAMN02983006_02876</name>
</gene>
<protein>
    <submittedName>
        <fullName evidence="1">Uncharacterized protein</fullName>
    </submittedName>
</protein>
<dbReference type="AlphaFoldDB" id="A0A1I4NDC3"/>
<dbReference type="OrthoDB" id="1917890at2"/>
<dbReference type="Proteomes" id="UP000199006">
    <property type="component" value="Unassembled WGS sequence"/>
</dbReference>
<accession>A0A1I4NDC3</accession>
<evidence type="ECO:0000313" key="2">
    <source>
        <dbReference type="Proteomes" id="UP000199006"/>
    </source>
</evidence>
<name>A0A1I4NDC3_9FIRM</name>
<dbReference type="EMBL" id="FOTI01000077">
    <property type="protein sequence ID" value="SFM13290.1"/>
    <property type="molecule type" value="Genomic_DNA"/>
</dbReference>
<dbReference type="RefSeq" id="WP_089862838.1">
    <property type="nucleotide sequence ID" value="NZ_FOTI01000077.1"/>
</dbReference>
<reference evidence="1 2" key="1">
    <citation type="submission" date="2016-10" db="EMBL/GenBank/DDBJ databases">
        <authorList>
            <person name="de Groot N.N."/>
        </authorList>
    </citation>
    <scope>NUCLEOTIDE SEQUENCE [LARGE SCALE GENOMIC DNA]</scope>
    <source>
        <strain evidence="1 2">ATCC 51327</strain>
    </source>
</reference>
<evidence type="ECO:0000313" key="1">
    <source>
        <dbReference type="EMBL" id="SFM13290.1"/>
    </source>
</evidence>
<proteinExistence type="predicted"/>
<sequence length="274" mass="31981">MKKNILSSLLIFFFLLMLLPLLFDLFALNIAENTNIIIENNRNFENVIKANTPVEIEVIDQRWGKTSINAPEVLFAFWNIFSNLNSYPQENISDEDLISGKVYFFDGSEKYFSLSNRFKLGDYYYGSREEEIEVKKLYNLIKNHLNTKNNLIEMLGQAAAVYLYPRNQFFDLNSSNITKLEEASIDNLIELIYQSEKIEYDNQFNKFILEKGYNPVYHLALTFTNKSASEDLIIISILSDKYFALTDMSQINRNITYFKGNIFSLVNQLFIQAK</sequence>
<dbReference type="InterPro" id="IPR025031">
    <property type="entry name" value="DUF3919"/>
</dbReference>